<organism evidence="1 2">
    <name type="scientific">Rhodococcus baikonurensis</name>
    <dbReference type="NCBI Taxonomy" id="172041"/>
    <lineage>
        <taxon>Bacteria</taxon>
        <taxon>Bacillati</taxon>
        <taxon>Actinomycetota</taxon>
        <taxon>Actinomycetes</taxon>
        <taxon>Mycobacteriales</taxon>
        <taxon>Nocardiaceae</taxon>
        <taxon>Rhodococcus</taxon>
        <taxon>Rhodococcus erythropolis group</taxon>
    </lineage>
</organism>
<dbReference type="EMBL" id="JBHMAS010000071">
    <property type="protein sequence ID" value="MFB9783524.1"/>
    <property type="molecule type" value="Genomic_DNA"/>
</dbReference>
<name>A0ABV5XM28_9NOCA</name>
<dbReference type="Proteomes" id="UP001589587">
    <property type="component" value="Unassembled WGS sequence"/>
</dbReference>
<dbReference type="RefSeq" id="WP_378376211.1">
    <property type="nucleotide sequence ID" value="NZ_JBHMAS010000071.1"/>
</dbReference>
<accession>A0ABV5XM28</accession>
<dbReference type="InterPro" id="IPR046880">
    <property type="entry name" value="TPR-S"/>
</dbReference>
<sequence>MIIVYAGSQVDETGREVPRLPVDATEELTIRLRGLIQSLKPSLVVGALASGADIIFARAALAENTPVRAVLPFSTADFRRTSVESRGEPWTGHYDRLIDNPQVEVFEGNQKVEETAEAFIAHNLAILDSASTAAELTGESIWVITIRPTPTPGSPSVTDDLVARAEDRGHLTIDLNPIRQRTTAFVVMPYGKKRDARTGRYLECDPAFHKVYRPLLEDADVVWTRADLETDSGIIHSSMLASLANSDIALVDLATTNFNVAYELGVRHVFAAHSTILVNPHVLGSPRQTPPFDVNMIRVHSYSRDADLSDQQAEDAIRQLKPVLAEAIADRTIDSPAHDWFQLDHVARPFAQRSAIPDTVRRAVEARQRISNAIRSSDAVPMLAEAAWLETAPEIPEDVRRALRIELAVALLDEASYAEAHALLDLAQPTMDDPLHRLWLQTRVMACRRLGEQTADPSEKQELWRTARNLLLDAELAGYADSETYGIWGGLIKRQLQDEQSSDDPAVVNSLFQEMAEKYKAGFELDPNFYTGVNLVMALRLGNRERDTSFRDELNEAITVTRFLNRLALANDPTDFWALVTRAELSLYEALEHNGEIDIAAQQYAEAVRYGRPGPISIATFQLEFLGSHGAPDDVISRLTKILNPARKEFDQ</sequence>
<comment type="caution">
    <text evidence="1">The sequence shown here is derived from an EMBL/GenBank/DDBJ whole genome shotgun (WGS) entry which is preliminary data.</text>
</comment>
<dbReference type="Pfam" id="PF20308">
    <property type="entry name" value="TPR-S"/>
    <property type="match status" value="1"/>
</dbReference>
<evidence type="ECO:0000313" key="1">
    <source>
        <dbReference type="EMBL" id="MFB9783524.1"/>
    </source>
</evidence>
<evidence type="ECO:0000313" key="2">
    <source>
        <dbReference type="Proteomes" id="UP001589587"/>
    </source>
</evidence>
<protein>
    <submittedName>
        <fullName evidence="1">Tetratricopeptide repeat-containing protein</fullName>
    </submittedName>
</protein>
<keyword evidence="2" id="KW-1185">Reference proteome</keyword>
<proteinExistence type="predicted"/>
<gene>
    <name evidence="1" type="ORF">ACFFQ6_27865</name>
</gene>
<reference evidence="1 2" key="1">
    <citation type="submission" date="2024-09" db="EMBL/GenBank/DDBJ databases">
        <authorList>
            <person name="Sun Q."/>
            <person name="Mori K."/>
        </authorList>
    </citation>
    <scope>NUCLEOTIDE SEQUENCE [LARGE SCALE GENOMIC DNA]</scope>
    <source>
        <strain evidence="1 2">JCM 11411</strain>
    </source>
</reference>